<keyword evidence="2" id="KW-1185">Reference proteome</keyword>
<organism evidence="1 2">
    <name type="scientific">Streptomyces machairae</name>
    <dbReference type="NCBI Taxonomy" id="3134109"/>
    <lineage>
        <taxon>Bacteria</taxon>
        <taxon>Bacillati</taxon>
        <taxon>Actinomycetota</taxon>
        <taxon>Actinomycetes</taxon>
        <taxon>Kitasatosporales</taxon>
        <taxon>Streptomycetaceae</taxon>
        <taxon>Streptomyces</taxon>
    </lineage>
</organism>
<accession>A0ABU8UNI9</accession>
<dbReference type="Proteomes" id="UP001376459">
    <property type="component" value="Unassembled WGS sequence"/>
</dbReference>
<reference evidence="1 2" key="1">
    <citation type="submission" date="2024-03" db="EMBL/GenBank/DDBJ databases">
        <title>Novel Streptomyces species of biotechnological and ecological value are a feature of Machair soil.</title>
        <authorList>
            <person name="Prole J.R."/>
            <person name="Goodfellow M."/>
            <person name="Allenby N."/>
            <person name="Ward A.C."/>
        </authorList>
    </citation>
    <scope>NUCLEOTIDE SEQUENCE [LARGE SCALE GENOMIC DNA]</scope>
    <source>
        <strain evidence="1 2">MS1.AVA.1</strain>
    </source>
</reference>
<dbReference type="EMBL" id="JBBKAK010000001">
    <property type="protein sequence ID" value="MEJ8670468.1"/>
    <property type="molecule type" value="Genomic_DNA"/>
</dbReference>
<name>A0ABU8UNI9_9ACTN</name>
<sequence>MLLVQTVRKILLQMALSVAVGEDEVLPGGRVPLEDQVRHRGRFLTGDQNLPVVKPCQQ</sequence>
<gene>
    <name evidence="1" type="ORF">WKI71_24730</name>
</gene>
<evidence type="ECO:0000313" key="1">
    <source>
        <dbReference type="EMBL" id="MEJ8670468.1"/>
    </source>
</evidence>
<comment type="caution">
    <text evidence="1">The sequence shown here is derived from an EMBL/GenBank/DDBJ whole genome shotgun (WGS) entry which is preliminary data.</text>
</comment>
<evidence type="ECO:0000313" key="2">
    <source>
        <dbReference type="Proteomes" id="UP001376459"/>
    </source>
</evidence>
<proteinExistence type="predicted"/>
<protein>
    <submittedName>
        <fullName evidence="1">Uncharacterized protein</fullName>
    </submittedName>
</protein>